<evidence type="ECO:0000313" key="2">
    <source>
        <dbReference type="EMBL" id="CAH8326045.1"/>
    </source>
</evidence>
<accession>A0ABC8JLE7</accession>
<evidence type="ECO:0000256" key="1">
    <source>
        <dbReference type="SAM" id="Coils"/>
    </source>
</evidence>
<proteinExistence type="predicted"/>
<comment type="caution">
    <text evidence="2">The sequence shown here is derived from an EMBL/GenBank/DDBJ whole genome shotgun (WGS) entry which is preliminary data.</text>
</comment>
<keyword evidence="3" id="KW-1185">Reference proteome</keyword>
<gene>
    <name evidence="2" type="ORF">ERUC_LOCUS10554</name>
</gene>
<dbReference type="EMBL" id="CAKOAT010103599">
    <property type="protein sequence ID" value="CAH8326045.1"/>
    <property type="molecule type" value="Genomic_DNA"/>
</dbReference>
<name>A0ABC8JLE7_ERUVS</name>
<feature type="coiled-coil region" evidence="1">
    <location>
        <begin position="44"/>
        <end position="96"/>
    </location>
</feature>
<organism evidence="2 3">
    <name type="scientific">Eruca vesicaria subsp. sativa</name>
    <name type="common">Garden rocket</name>
    <name type="synonym">Eruca sativa</name>
    <dbReference type="NCBI Taxonomy" id="29727"/>
    <lineage>
        <taxon>Eukaryota</taxon>
        <taxon>Viridiplantae</taxon>
        <taxon>Streptophyta</taxon>
        <taxon>Embryophyta</taxon>
        <taxon>Tracheophyta</taxon>
        <taxon>Spermatophyta</taxon>
        <taxon>Magnoliopsida</taxon>
        <taxon>eudicotyledons</taxon>
        <taxon>Gunneridae</taxon>
        <taxon>Pentapetalae</taxon>
        <taxon>rosids</taxon>
        <taxon>malvids</taxon>
        <taxon>Brassicales</taxon>
        <taxon>Brassicaceae</taxon>
        <taxon>Brassiceae</taxon>
        <taxon>Eruca</taxon>
    </lineage>
</organism>
<dbReference type="Proteomes" id="UP001642260">
    <property type="component" value="Unassembled WGS sequence"/>
</dbReference>
<sequence length="117" mass="13606">MAFNRDLKLKSPMVEKSGSSLEEAFTNGMSECREHFRAMLFMCKQQLEATIAKHAEEVEVYRVQGKLELLEELFSVEVVRSEKEKLESKLVLARANMDIVKVPYIDWFKLGEPQMFD</sequence>
<dbReference type="AlphaFoldDB" id="A0ABC8JLE7"/>
<protein>
    <submittedName>
        <fullName evidence="2">Uncharacterized protein</fullName>
    </submittedName>
</protein>
<reference evidence="2 3" key="1">
    <citation type="submission" date="2022-03" db="EMBL/GenBank/DDBJ databases">
        <authorList>
            <person name="Macdonald S."/>
            <person name="Ahmed S."/>
            <person name="Newling K."/>
        </authorList>
    </citation>
    <scope>NUCLEOTIDE SEQUENCE [LARGE SCALE GENOMIC DNA]</scope>
</reference>
<keyword evidence="1" id="KW-0175">Coiled coil</keyword>
<evidence type="ECO:0000313" key="3">
    <source>
        <dbReference type="Proteomes" id="UP001642260"/>
    </source>
</evidence>